<protein>
    <recommendedName>
        <fullName evidence="2">PH domain-containing protein</fullName>
    </recommendedName>
</protein>
<evidence type="ECO:0000256" key="1">
    <source>
        <dbReference type="SAM" id="MobiDB-lite"/>
    </source>
</evidence>
<name>A0A0D3JFG0_EMIH1</name>
<evidence type="ECO:0000313" key="4">
    <source>
        <dbReference type="Proteomes" id="UP000013827"/>
    </source>
</evidence>
<dbReference type="SUPFAM" id="SSF50729">
    <property type="entry name" value="PH domain-like"/>
    <property type="match status" value="1"/>
</dbReference>
<keyword evidence="4" id="KW-1185">Reference proteome</keyword>
<reference evidence="3" key="2">
    <citation type="submission" date="2024-10" db="UniProtKB">
        <authorList>
            <consortium name="EnsemblProtists"/>
        </authorList>
    </citation>
    <scope>IDENTIFICATION</scope>
</reference>
<reference evidence="4" key="1">
    <citation type="journal article" date="2013" name="Nature">
        <title>Pan genome of the phytoplankton Emiliania underpins its global distribution.</title>
        <authorList>
            <person name="Read B.A."/>
            <person name="Kegel J."/>
            <person name="Klute M.J."/>
            <person name="Kuo A."/>
            <person name="Lefebvre S.C."/>
            <person name="Maumus F."/>
            <person name="Mayer C."/>
            <person name="Miller J."/>
            <person name="Monier A."/>
            <person name="Salamov A."/>
            <person name="Young J."/>
            <person name="Aguilar M."/>
            <person name="Claverie J.M."/>
            <person name="Frickenhaus S."/>
            <person name="Gonzalez K."/>
            <person name="Herman E.K."/>
            <person name="Lin Y.C."/>
            <person name="Napier J."/>
            <person name="Ogata H."/>
            <person name="Sarno A.F."/>
            <person name="Shmutz J."/>
            <person name="Schroeder D."/>
            <person name="de Vargas C."/>
            <person name="Verret F."/>
            <person name="von Dassow P."/>
            <person name="Valentin K."/>
            <person name="Van de Peer Y."/>
            <person name="Wheeler G."/>
            <person name="Dacks J.B."/>
            <person name="Delwiche C.F."/>
            <person name="Dyhrman S.T."/>
            <person name="Glockner G."/>
            <person name="John U."/>
            <person name="Richards T."/>
            <person name="Worden A.Z."/>
            <person name="Zhang X."/>
            <person name="Grigoriev I.V."/>
            <person name="Allen A.E."/>
            <person name="Bidle K."/>
            <person name="Borodovsky M."/>
            <person name="Bowler C."/>
            <person name="Brownlee C."/>
            <person name="Cock J.M."/>
            <person name="Elias M."/>
            <person name="Gladyshev V.N."/>
            <person name="Groth M."/>
            <person name="Guda C."/>
            <person name="Hadaegh A."/>
            <person name="Iglesias-Rodriguez M.D."/>
            <person name="Jenkins J."/>
            <person name="Jones B.M."/>
            <person name="Lawson T."/>
            <person name="Leese F."/>
            <person name="Lindquist E."/>
            <person name="Lobanov A."/>
            <person name="Lomsadze A."/>
            <person name="Malik S.B."/>
            <person name="Marsh M.E."/>
            <person name="Mackinder L."/>
            <person name="Mock T."/>
            <person name="Mueller-Roeber B."/>
            <person name="Pagarete A."/>
            <person name="Parker M."/>
            <person name="Probert I."/>
            <person name="Quesneville H."/>
            <person name="Raines C."/>
            <person name="Rensing S.A."/>
            <person name="Riano-Pachon D.M."/>
            <person name="Richier S."/>
            <person name="Rokitta S."/>
            <person name="Shiraiwa Y."/>
            <person name="Soanes D.M."/>
            <person name="van der Giezen M."/>
            <person name="Wahlund T.M."/>
            <person name="Williams B."/>
            <person name="Wilson W."/>
            <person name="Wolfe G."/>
            <person name="Wurch L.L."/>
        </authorList>
    </citation>
    <scope>NUCLEOTIDE SEQUENCE</scope>
</reference>
<dbReference type="AlphaFoldDB" id="A0A0D3JFG0"/>
<dbReference type="EnsemblProtists" id="EOD22245">
    <property type="protein sequence ID" value="EOD22245"/>
    <property type="gene ID" value="EMIHUDRAFT_435607"/>
</dbReference>
<feature type="region of interest" description="Disordered" evidence="1">
    <location>
        <begin position="54"/>
        <end position="74"/>
    </location>
</feature>
<evidence type="ECO:0000313" key="3">
    <source>
        <dbReference type="EnsemblProtists" id="EOD22245"/>
    </source>
</evidence>
<accession>A0A0D3JFG0</accession>
<dbReference type="PaxDb" id="2903-EOD22245"/>
<dbReference type="Gene3D" id="2.30.29.30">
    <property type="entry name" value="Pleckstrin-homology domain (PH domain)/Phosphotyrosine-binding domain (PTB)"/>
    <property type="match status" value="1"/>
</dbReference>
<dbReference type="GeneID" id="17267792"/>
<proteinExistence type="predicted"/>
<dbReference type="PROSITE" id="PS50003">
    <property type="entry name" value="PH_DOMAIN"/>
    <property type="match status" value="1"/>
</dbReference>
<feature type="domain" description="PH" evidence="2">
    <location>
        <begin position="77"/>
        <end position="193"/>
    </location>
</feature>
<sequence length="197" mass="21431">MSIKERLAALQLAGTGEFVPSAFVNPTATRTRAESGETAPRDVTFERADVTSQATGFKPKYGRSDKKEDGSPTVRGTSLFSGRLLKAGKGLKKNVFGEVWAVLRNEPPTLTFYADETEARTIGAPLQLDKLPRDDWLRVDGKRLVLTTPAEALSRMDVAAAGIAVSRSVETRVEAESEEEAERWVDMLERVGSCGEG</sequence>
<organism evidence="3 4">
    <name type="scientific">Emiliania huxleyi (strain CCMP1516)</name>
    <dbReference type="NCBI Taxonomy" id="280463"/>
    <lineage>
        <taxon>Eukaryota</taxon>
        <taxon>Haptista</taxon>
        <taxon>Haptophyta</taxon>
        <taxon>Prymnesiophyceae</taxon>
        <taxon>Isochrysidales</taxon>
        <taxon>Noelaerhabdaceae</taxon>
        <taxon>Emiliania</taxon>
    </lineage>
</organism>
<dbReference type="KEGG" id="ehx:EMIHUDRAFT_435607"/>
<dbReference type="Proteomes" id="UP000013827">
    <property type="component" value="Unassembled WGS sequence"/>
</dbReference>
<dbReference type="InterPro" id="IPR011993">
    <property type="entry name" value="PH-like_dom_sf"/>
</dbReference>
<dbReference type="HOGENOM" id="CLU_1386444_0_0_1"/>
<evidence type="ECO:0000259" key="2">
    <source>
        <dbReference type="PROSITE" id="PS50003"/>
    </source>
</evidence>
<dbReference type="InterPro" id="IPR001849">
    <property type="entry name" value="PH_domain"/>
</dbReference>
<dbReference type="RefSeq" id="XP_005774674.1">
    <property type="nucleotide sequence ID" value="XM_005774617.1"/>
</dbReference>